<dbReference type="GO" id="GO:0005524">
    <property type="term" value="F:ATP binding"/>
    <property type="evidence" value="ECO:0007669"/>
    <property type="project" value="UniProtKB-UniRule"/>
</dbReference>
<dbReference type="PANTHER" id="PTHR11693">
    <property type="entry name" value="ATP SYNTHASE GAMMA CHAIN"/>
    <property type="match status" value="1"/>
</dbReference>
<evidence type="ECO:0000313" key="12">
    <source>
        <dbReference type="Proteomes" id="UP000192472"/>
    </source>
</evidence>
<keyword evidence="6 10" id="KW-0406">Ion transport</keyword>
<protein>
    <recommendedName>
        <fullName evidence="10">ATP synthase gamma chain</fullName>
    </recommendedName>
    <alternativeName>
        <fullName evidence="10">ATP synthase F1 sector gamma subunit</fullName>
    </alternativeName>
    <alternativeName>
        <fullName evidence="10">F-ATPase gamma subunit</fullName>
    </alternativeName>
</protein>
<evidence type="ECO:0000256" key="2">
    <source>
        <dbReference type="ARBA" id="ARBA00004170"/>
    </source>
</evidence>
<reference evidence="11 12" key="1">
    <citation type="submission" date="2017-04" db="EMBL/GenBank/DDBJ databases">
        <authorList>
            <person name="Afonso C.L."/>
            <person name="Miller P.J."/>
            <person name="Scott M.A."/>
            <person name="Spackman E."/>
            <person name="Goraichik I."/>
            <person name="Dimitrov K.M."/>
            <person name="Suarez D.L."/>
            <person name="Swayne D.E."/>
        </authorList>
    </citation>
    <scope>NUCLEOTIDE SEQUENCE [LARGE SCALE GENOMIC DNA]</scope>
    <source>
        <strain evidence="11 12">DSM 26133</strain>
    </source>
</reference>
<comment type="subcellular location">
    <subcellularLocation>
        <location evidence="10">Cell membrane</location>
        <topology evidence="10">Peripheral membrane protein</topology>
    </subcellularLocation>
    <subcellularLocation>
        <location evidence="2">Membrane</location>
        <topology evidence="2">Peripheral membrane protein</topology>
    </subcellularLocation>
</comment>
<dbReference type="OrthoDB" id="9812769at2"/>
<dbReference type="GO" id="GO:0005886">
    <property type="term" value="C:plasma membrane"/>
    <property type="evidence" value="ECO:0007669"/>
    <property type="project" value="UniProtKB-SubCell"/>
</dbReference>
<keyword evidence="8 10" id="KW-0139">CF(1)</keyword>
<comment type="function">
    <text evidence="1 10">Produces ATP from ADP in the presence of a proton gradient across the membrane. The gamma chain is believed to be important in regulating ATPase activity and the flow of protons through the CF(0) complex.</text>
</comment>
<name>A0A1W2GGI2_REIFA</name>
<keyword evidence="4 10" id="KW-0813">Transport</keyword>
<evidence type="ECO:0000256" key="6">
    <source>
        <dbReference type="ARBA" id="ARBA00023065"/>
    </source>
</evidence>
<comment type="subunit">
    <text evidence="10">F-type ATPases have 2 components, CF(1) - the catalytic core - and CF(0) - the membrane proton channel. CF(1) has five subunits: alpha(3), beta(3), gamma(1), delta(1), epsilon(1). CF(0) has three main subunits: a, b and c.</text>
</comment>
<proteinExistence type="inferred from homology"/>
<dbReference type="InterPro" id="IPR023632">
    <property type="entry name" value="ATP_synth_F1_gsu_CS"/>
</dbReference>
<evidence type="ECO:0000256" key="1">
    <source>
        <dbReference type="ARBA" id="ARBA00003456"/>
    </source>
</evidence>
<organism evidence="11 12">
    <name type="scientific">Reichenbachiella faecimaris</name>
    <dbReference type="NCBI Taxonomy" id="692418"/>
    <lineage>
        <taxon>Bacteria</taxon>
        <taxon>Pseudomonadati</taxon>
        <taxon>Bacteroidota</taxon>
        <taxon>Cytophagia</taxon>
        <taxon>Cytophagales</taxon>
        <taxon>Reichenbachiellaceae</taxon>
        <taxon>Reichenbachiella</taxon>
    </lineage>
</organism>
<evidence type="ECO:0000256" key="5">
    <source>
        <dbReference type="ARBA" id="ARBA00022781"/>
    </source>
</evidence>
<evidence type="ECO:0000313" key="11">
    <source>
        <dbReference type="EMBL" id="SMD35458.1"/>
    </source>
</evidence>
<dbReference type="Gene3D" id="1.10.287.80">
    <property type="entry name" value="ATP synthase, gamma subunit, helix hairpin domain"/>
    <property type="match status" value="1"/>
</dbReference>
<dbReference type="Proteomes" id="UP000192472">
    <property type="component" value="Unassembled WGS sequence"/>
</dbReference>
<keyword evidence="7 10" id="KW-0472">Membrane</keyword>
<dbReference type="EMBL" id="FWYF01000002">
    <property type="protein sequence ID" value="SMD35458.1"/>
    <property type="molecule type" value="Genomic_DNA"/>
</dbReference>
<dbReference type="PROSITE" id="PS00153">
    <property type="entry name" value="ATPASE_GAMMA"/>
    <property type="match status" value="1"/>
</dbReference>
<dbReference type="GO" id="GO:0045259">
    <property type="term" value="C:proton-transporting ATP synthase complex"/>
    <property type="evidence" value="ECO:0007669"/>
    <property type="project" value="UniProtKB-KW"/>
</dbReference>
<gene>
    <name evidence="10" type="primary">atpG</name>
    <name evidence="11" type="ORF">SAMN04488029_2531</name>
</gene>
<dbReference type="AlphaFoldDB" id="A0A1W2GGI2"/>
<dbReference type="STRING" id="692418.SAMN04488029_2531"/>
<dbReference type="Pfam" id="PF00231">
    <property type="entry name" value="ATP-synt"/>
    <property type="match status" value="1"/>
</dbReference>
<dbReference type="SUPFAM" id="SSF52943">
    <property type="entry name" value="ATP synthase (F1-ATPase), gamma subunit"/>
    <property type="match status" value="1"/>
</dbReference>
<comment type="similarity">
    <text evidence="3 10">Belongs to the ATPase gamma chain family.</text>
</comment>
<evidence type="ECO:0000256" key="7">
    <source>
        <dbReference type="ARBA" id="ARBA00023136"/>
    </source>
</evidence>
<keyword evidence="5 10" id="KW-0375">Hydrogen ion transport</keyword>
<dbReference type="CDD" id="cd12151">
    <property type="entry name" value="F1-ATPase_gamma"/>
    <property type="match status" value="1"/>
</dbReference>
<keyword evidence="9 10" id="KW-0066">ATP synthesis</keyword>
<evidence type="ECO:0000256" key="3">
    <source>
        <dbReference type="ARBA" id="ARBA00007681"/>
    </source>
</evidence>
<dbReference type="InterPro" id="IPR000131">
    <property type="entry name" value="ATP_synth_F1_gsu"/>
</dbReference>
<dbReference type="PRINTS" id="PR00126">
    <property type="entry name" value="ATPASEGAMMA"/>
</dbReference>
<keyword evidence="12" id="KW-1185">Reference proteome</keyword>
<sequence length="299" mass="33417">MANLKEVKNRISSVTSTQQITSAMKMVAAAKLKRAQDKITQMRPYSQKLTGLLQNVSAGMDDNADNIYGQEREVNNVLLVVVSSDRGLCGAFNNNVFKATVNLIEEKYSYESKHDGVHILPLGKKAFEFFSKRNYQVVEDYYGIFGNLSFDQAKVAAEYVMKSFVDGDYDKVELVYNEFKNVATQILQVEQFLPVEQVEAAAEEAESAFTNQEYIYQPSMQYVVEELLPKSLKVQFYKAVLESNASEHGARMTAMDQATDNAGEMLKALKLTYNRTRQAAITKEILEIVGGAEALASDG</sequence>
<dbReference type="RefSeq" id="WP_084373169.1">
    <property type="nucleotide sequence ID" value="NZ_FWYF01000002.1"/>
</dbReference>
<evidence type="ECO:0000256" key="9">
    <source>
        <dbReference type="ARBA" id="ARBA00023310"/>
    </source>
</evidence>
<evidence type="ECO:0000256" key="4">
    <source>
        <dbReference type="ARBA" id="ARBA00022448"/>
    </source>
</evidence>
<dbReference type="NCBIfam" id="TIGR01146">
    <property type="entry name" value="ATPsyn_F1gamma"/>
    <property type="match status" value="1"/>
</dbReference>
<dbReference type="GO" id="GO:0046933">
    <property type="term" value="F:proton-transporting ATP synthase activity, rotational mechanism"/>
    <property type="evidence" value="ECO:0007669"/>
    <property type="project" value="UniProtKB-UniRule"/>
</dbReference>
<dbReference type="InterPro" id="IPR035968">
    <property type="entry name" value="ATP_synth_F1_ATPase_gsu"/>
</dbReference>
<keyword evidence="10" id="KW-1003">Cell membrane</keyword>
<dbReference type="HAMAP" id="MF_00815">
    <property type="entry name" value="ATP_synth_gamma_bact"/>
    <property type="match status" value="1"/>
</dbReference>
<dbReference type="GO" id="GO:0042777">
    <property type="term" value="P:proton motive force-driven plasma membrane ATP synthesis"/>
    <property type="evidence" value="ECO:0007669"/>
    <property type="project" value="UniProtKB-UniRule"/>
</dbReference>
<dbReference type="Gene3D" id="3.40.1380.10">
    <property type="match status" value="1"/>
</dbReference>
<dbReference type="FunFam" id="1.10.287.80:FF:000001">
    <property type="entry name" value="ATP synthase gamma chain"/>
    <property type="match status" value="1"/>
</dbReference>
<dbReference type="PANTHER" id="PTHR11693:SF22">
    <property type="entry name" value="ATP SYNTHASE SUBUNIT GAMMA, MITOCHONDRIAL"/>
    <property type="match status" value="1"/>
</dbReference>
<evidence type="ECO:0000256" key="8">
    <source>
        <dbReference type="ARBA" id="ARBA00023196"/>
    </source>
</evidence>
<evidence type="ECO:0000256" key="10">
    <source>
        <dbReference type="HAMAP-Rule" id="MF_00815"/>
    </source>
</evidence>
<accession>A0A1W2GGI2</accession>